<dbReference type="Proteomes" id="UP000287168">
    <property type="component" value="Unassembled WGS sequence"/>
</dbReference>
<evidence type="ECO:0000313" key="4">
    <source>
        <dbReference type="Proteomes" id="UP000287168"/>
    </source>
</evidence>
<keyword evidence="4" id="KW-1185">Reference proteome</keyword>
<protein>
    <submittedName>
        <fullName evidence="3">Hydantoinase/oxoprolinase family protein</fullName>
    </submittedName>
</protein>
<evidence type="ECO:0000259" key="2">
    <source>
        <dbReference type="Pfam" id="PF05378"/>
    </source>
</evidence>
<comment type="caution">
    <text evidence="3">The sequence shown here is derived from an EMBL/GenBank/DDBJ whole genome shotgun (WGS) entry which is preliminary data.</text>
</comment>
<dbReference type="Pfam" id="PF01968">
    <property type="entry name" value="Hydantoinase_A"/>
    <property type="match status" value="1"/>
</dbReference>
<sequence>MTRLAIDIGGTFTDVVLEHEGRIQSHKLLTTPAAPEVAALEGSAWLVGECGLSLSDVQTVIHGTTLATNALIERRGAKTALVTTEGFRDVLEMAYEKRFEQYDTDLQLPEPLVPRELRFTLRERMTAEGLVLAAPDRAATLALAEQLKALKVEAVAIGFLHATVDPRHELQVRDWLAEVLDPKVTICLSSEVSPEIREYERFSTTVANAYVRPLMAHYLRRFDTRLRALGFDGQFMLMLSGGGLTTLDQAAKTPIRLVESGPAGGVALGARVARELSEDRLLAFDMGGTTAKICFLEEAVPATTRRFEVARAWRDIKGSGLPVRVPTTELVEIGAGGGSIARRDALGRLAVGPKSASSVPGPACYNLGGTMPTITDSNVVLGKLRPEGFAGGKLTLKPELALEAVMREVATPLGMSSADWAAAGVLEIGEEAMANAARVHAIEQGKDVTRYALMASGGAGPLHAVRIAEKLGISRVIIPTSAGVGSAVGFLSAPVAYEVARSLIMAMARLDLGHIAKLQAGMLEEATAVVRPALTPGEAITATWAAELRYAGQGHALRVALEAPLATAADLSALEARFVAQYLETYGTTLDGNPVEMVALSLICSGPSVQTEAADAVAEPHAAPVESLTAVFDPVSGTRVEAAVLQRRNLQPGAVHAGPALVTEAQTTTWVPGGWHLSLHALGHVILDRGVRQ</sequence>
<dbReference type="GO" id="GO:0006749">
    <property type="term" value="P:glutathione metabolic process"/>
    <property type="evidence" value="ECO:0007669"/>
    <property type="project" value="TreeGrafter"/>
</dbReference>
<dbReference type="GO" id="GO:0005829">
    <property type="term" value="C:cytosol"/>
    <property type="evidence" value="ECO:0007669"/>
    <property type="project" value="TreeGrafter"/>
</dbReference>
<dbReference type="AlphaFoldDB" id="A0A3S3UD62"/>
<dbReference type="InterPro" id="IPR002821">
    <property type="entry name" value="Hydantoinase_A"/>
</dbReference>
<dbReference type="Pfam" id="PF05378">
    <property type="entry name" value="Hydant_A_N"/>
    <property type="match status" value="1"/>
</dbReference>
<feature type="domain" description="Hydantoinase A/oxoprolinase" evidence="1">
    <location>
        <begin position="201"/>
        <end position="498"/>
    </location>
</feature>
<dbReference type="PANTHER" id="PTHR11365:SF23">
    <property type="entry name" value="HYPOTHETICAL 5-OXOPROLINASE (EUROFUNG)-RELATED"/>
    <property type="match status" value="1"/>
</dbReference>
<name>A0A3S3UD62_9RHOB</name>
<evidence type="ECO:0000259" key="1">
    <source>
        <dbReference type="Pfam" id="PF01968"/>
    </source>
</evidence>
<reference evidence="3 4" key="1">
    <citation type="journal article" date="2015" name="Int. J. Syst. Evol. Microbiol.">
        <title>Gemmobacter intermedius sp. nov., isolated from a white stork (Ciconia ciconia).</title>
        <authorList>
            <person name="Kampfer P."/>
            <person name="Jerzak L."/>
            <person name="Wilharm G."/>
            <person name="Golke J."/>
            <person name="Busse H.J."/>
            <person name="Glaeser S.P."/>
        </authorList>
    </citation>
    <scope>NUCLEOTIDE SEQUENCE [LARGE SCALE GENOMIC DNA]</scope>
    <source>
        <strain evidence="3 4">119/4</strain>
    </source>
</reference>
<dbReference type="GO" id="GO:0017168">
    <property type="term" value="F:5-oxoprolinase (ATP-hydrolyzing) activity"/>
    <property type="evidence" value="ECO:0007669"/>
    <property type="project" value="TreeGrafter"/>
</dbReference>
<dbReference type="InterPro" id="IPR008040">
    <property type="entry name" value="Hydant_A_N"/>
</dbReference>
<dbReference type="RefSeq" id="WP_128488440.1">
    <property type="nucleotide sequence ID" value="NZ_JBHLXB010000007.1"/>
</dbReference>
<evidence type="ECO:0000313" key="3">
    <source>
        <dbReference type="EMBL" id="RWY41624.1"/>
    </source>
</evidence>
<organism evidence="3 4">
    <name type="scientific">Falsigemmobacter intermedius</name>
    <dbReference type="NCBI Taxonomy" id="1553448"/>
    <lineage>
        <taxon>Bacteria</taxon>
        <taxon>Pseudomonadati</taxon>
        <taxon>Pseudomonadota</taxon>
        <taxon>Alphaproteobacteria</taxon>
        <taxon>Rhodobacterales</taxon>
        <taxon>Paracoccaceae</taxon>
        <taxon>Falsigemmobacter</taxon>
    </lineage>
</organism>
<gene>
    <name evidence="3" type="ORF">EP867_09295</name>
</gene>
<dbReference type="OrthoDB" id="9759608at2"/>
<dbReference type="PANTHER" id="PTHR11365">
    <property type="entry name" value="5-OXOPROLINASE RELATED"/>
    <property type="match status" value="1"/>
</dbReference>
<dbReference type="InterPro" id="IPR045079">
    <property type="entry name" value="Oxoprolinase-like"/>
</dbReference>
<feature type="domain" description="Hydantoinase/oxoprolinase N-terminal" evidence="2">
    <location>
        <begin position="3"/>
        <end position="179"/>
    </location>
</feature>
<dbReference type="EMBL" id="SBLC01000010">
    <property type="protein sequence ID" value="RWY41624.1"/>
    <property type="molecule type" value="Genomic_DNA"/>
</dbReference>
<accession>A0A3S3UD62</accession>
<proteinExistence type="predicted"/>